<keyword evidence="3" id="KW-1185">Reference proteome</keyword>
<dbReference type="AlphaFoldDB" id="A0A0D7BPS7"/>
<dbReference type="PANTHER" id="PTHR47551">
    <property type="entry name" value="TUBULIN--TYROSINE LIGASE PBY1-RELATED"/>
    <property type="match status" value="1"/>
</dbReference>
<dbReference type="SUPFAM" id="SSF64167">
    <property type="entry name" value="SurE-like"/>
    <property type="match status" value="1"/>
</dbReference>
<evidence type="ECO:0000313" key="3">
    <source>
        <dbReference type="Proteomes" id="UP000054007"/>
    </source>
</evidence>
<organism evidence="2 3">
    <name type="scientific">Cylindrobasidium torrendii FP15055 ss-10</name>
    <dbReference type="NCBI Taxonomy" id="1314674"/>
    <lineage>
        <taxon>Eukaryota</taxon>
        <taxon>Fungi</taxon>
        <taxon>Dikarya</taxon>
        <taxon>Basidiomycota</taxon>
        <taxon>Agaricomycotina</taxon>
        <taxon>Agaricomycetes</taxon>
        <taxon>Agaricomycetidae</taxon>
        <taxon>Agaricales</taxon>
        <taxon>Marasmiineae</taxon>
        <taxon>Physalacriaceae</taxon>
        <taxon>Cylindrobasidium</taxon>
    </lineage>
</organism>
<dbReference type="EMBL" id="KN880452">
    <property type="protein sequence ID" value="KIY71611.1"/>
    <property type="molecule type" value="Genomic_DNA"/>
</dbReference>
<dbReference type="NCBIfam" id="TIGR00087">
    <property type="entry name" value="surE"/>
    <property type="match status" value="1"/>
</dbReference>
<sequence>MTLNVILTNDDGPPDGRESPYVFGLYQQLKSLGWNVRVVLPSSQKSWIGKAYQIKQVTKGVYYYPTLPDGAGKTSATSRPLREGEVAEWILLDATPATCSNVALHNLFPDQIDLVISGPNLGRNSSSAFSLSSGTVGAALSSSLAGYRSIAISYGTVVYPTPEEYFQPAHTLGANIIKHIWENWGLDVGGNRAGEVDLYNVNIPLIDTILSDEGLQIYWTTMWRNNYGRLFKQIQQEEPTADPAGPDAPTTEEKPGDLVFKWSPDMENLIRPPRDSCPVGSDGWAIMKGYVSVTPLRASFAEPPSELVDKDVEERAWKVKL</sequence>
<dbReference type="GO" id="GO:0000932">
    <property type="term" value="C:P-body"/>
    <property type="evidence" value="ECO:0007669"/>
    <property type="project" value="TreeGrafter"/>
</dbReference>
<dbReference type="Proteomes" id="UP000054007">
    <property type="component" value="Unassembled WGS sequence"/>
</dbReference>
<dbReference type="PANTHER" id="PTHR47551:SF1">
    <property type="entry name" value="TUBULIN--TYROSINE LIGASE PBY1-RELATED"/>
    <property type="match status" value="1"/>
</dbReference>
<dbReference type="InterPro" id="IPR027746">
    <property type="entry name" value="TTL"/>
</dbReference>
<feature type="domain" description="Survival protein SurE-like phosphatase/nucleotidase" evidence="1">
    <location>
        <begin position="5"/>
        <end position="228"/>
    </location>
</feature>
<accession>A0A0D7BPS7</accession>
<reference evidence="2 3" key="1">
    <citation type="journal article" date="2015" name="Fungal Genet. Biol.">
        <title>Evolution of novel wood decay mechanisms in Agaricales revealed by the genome sequences of Fistulina hepatica and Cylindrobasidium torrendii.</title>
        <authorList>
            <person name="Floudas D."/>
            <person name="Held B.W."/>
            <person name="Riley R."/>
            <person name="Nagy L.G."/>
            <person name="Koehler G."/>
            <person name="Ransdell A.S."/>
            <person name="Younus H."/>
            <person name="Chow J."/>
            <person name="Chiniquy J."/>
            <person name="Lipzen A."/>
            <person name="Tritt A."/>
            <person name="Sun H."/>
            <person name="Haridas S."/>
            <person name="LaButti K."/>
            <person name="Ohm R.A."/>
            <person name="Kues U."/>
            <person name="Blanchette R.A."/>
            <person name="Grigoriev I.V."/>
            <person name="Minto R.E."/>
            <person name="Hibbett D.S."/>
        </authorList>
    </citation>
    <scope>NUCLEOTIDE SEQUENCE [LARGE SCALE GENOMIC DNA]</scope>
    <source>
        <strain evidence="2 3">FP15055 ss-10</strain>
    </source>
</reference>
<protein>
    <submittedName>
        <fullName evidence="2">Sure-like protein</fullName>
    </submittedName>
</protein>
<dbReference type="STRING" id="1314674.A0A0D7BPS7"/>
<dbReference type="InterPro" id="IPR002828">
    <property type="entry name" value="SurE-like_Pase/nucleotidase"/>
</dbReference>
<evidence type="ECO:0000313" key="2">
    <source>
        <dbReference type="EMBL" id="KIY71611.1"/>
    </source>
</evidence>
<dbReference type="InterPro" id="IPR036523">
    <property type="entry name" value="SurE-like_sf"/>
</dbReference>
<dbReference type="Pfam" id="PF01975">
    <property type="entry name" value="SurE"/>
    <property type="match status" value="1"/>
</dbReference>
<gene>
    <name evidence="2" type="ORF">CYLTODRAFT_418674</name>
</gene>
<dbReference type="Gene3D" id="3.40.1210.10">
    <property type="entry name" value="Survival protein SurE-like phosphatase/nucleotidase"/>
    <property type="match status" value="1"/>
</dbReference>
<dbReference type="OrthoDB" id="202825at2759"/>
<name>A0A0D7BPS7_9AGAR</name>
<evidence type="ECO:0000259" key="1">
    <source>
        <dbReference type="Pfam" id="PF01975"/>
    </source>
</evidence>
<proteinExistence type="predicted"/>
<dbReference type="GO" id="GO:0016787">
    <property type="term" value="F:hydrolase activity"/>
    <property type="evidence" value="ECO:0007669"/>
    <property type="project" value="InterPro"/>
</dbReference>